<reference evidence="2 3" key="1">
    <citation type="submission" date="2011-02" db="EMBL/GenBank/DDBJ databases">
        <title>The Genome Sequence of Sphaeroforma arctica JP610.</title>
        <authorList>
            <consortium name="The Broad Institute Genome Sequencing Platform"/>
            <person name="Russ C."/>
            <person name="Cuomo C."/>
            <person name="Young S.K."/>
            <person name="Zeng Q."/>
            <person name="Gargeya S."/>
            <person name="Alvarado L."/>
            <person name="Berlin A."/>
            <person name="Chapman S.B."/>
            <person name="Chen Z."/>
            <person name="Freedman E."/>
            <person name="Gellesch M."/>
            <person name="Goldberg J."/>
            <person name="Griggs A."/>
            <person name="Gujja S."/>
            <person name="Heilman E."/>
            <person name="Heiman D."/>
            <person name="Howarth C."/>
            <person name="Mehta T."/>
            <person name="Neiman D."/>
            <person name="Pearson M."/>
            <person name="Roberts A."/>
            <person name="Saif S."/>
            <person name="Shea T."/>
            <person name="Shenoy N."/>
            <person name="Sisk P."/>
            <person name="Stolte C."/>
            <person name="Sykes S."/>
            <person name="White J."/>
            <person name="Yandava C."/>
            <person name="Burger G."/>
            <person name="Gray M.W."/>
            <person name="Holland P.W.H."/>
            <person name="King N."/>
            <person name="Lang F.B.F."/>
            <person name="Roger A.J."/>
            <person name="Ruiz-Trillo I."/>
            <person name="Haas B."/>
            <person name="Nusbaum C."/>
            <person name="Birren B."/>
        </authorList>
    </citation>
    <scope>NUCLEOTIDE SEQUENCE [LARGE SCALE GENOMIC DNA]</scope>
    <source>
        <strain evidence="2 3">JP610</strain>
    </source>
</reference>
<dbReference type="Pfam" id="PF01398">
    <property type="entry name" value="JAB"/>
    <property type="match status" value="1"/>
</dbReference>
<dbReference type="PANTHER" id="PTHR10540">
    <property type="entry name" value="EUKARYOTIC TRANSLATION INITIATION FACTOR 3 SUBUNIT F-RELATED"/>
    <property type="match status" value="1"/>
</dbReference>
<keyword evidence="3" id="KW-1185">Reference proteome</keyword>
<proteinExistence type="predicted"/>
<evidence type="ECO:0000259" key="1">
    <source>
        <dbReference type="PROSITE" id="PS50249"/>
    </source>
</evidence>
<feature type="non-terminal residue" evidence="2">
    <location>
        <position position="177"/>
    </location>
</feature>
<sequence>MVTANATPVHNTMPSKVIVHPLVLLSVVDHYHRVAMDTKKRVVGVLLGSKQGNELDISNSFAIPFEEDEKQPSVWYLDHNYLENMAGMFRKVNAKEKVIGWYHTGPRIRQNDIDIHNIIRRFCPNPCLVIIDAQPRQLGLPSDAYFVVQDLHEDGTPTSMTFEHVASAIGAEEAEEI</sequence>
<dbReference type="Gene3D" id="3.40.140.10">
    <property type="entry name" value="Cytidine Deaminase, domain 2"/>
    <property type="match status" value="1"/>
</dbReference>
<dbReference type="Proteomes" id="UP000054560">
    <property type="component" value="Unassembled WGS sequence"/>
</dbReference>
<dbReference type="GeneID" id="25913690"/>
<dbReference type="SMART" id="SM00232">
    <property type="entry name" value="JAB_MPN"/>
    <property type="match status" value="1"/>
</dbReference>
<dbReference type="PANTHER" id="PTHR10540:SF7">
    <property type="entry name" value="26S PROTEASOME NON-ATPASE REGULATORY SUBUNIT 7"/>
    <property type="match status" value="1"/>
</dbReference>
<dbReference type="InterPro" id="IPR000555">
    <property type="entry name" value="JAMM/MPN+_dom"/>
</dbReference>
<accession>A0A0L0FBW7</accession>
<feature type="domain" description="MPN" evidence="1">
    <location>
        <begin position="17"/>
        <end position="151"/>
    </location>
</feature>
<name>A0A0L0FBW7_9EUKA</name>
<dbReference type="STRING" id="667725.A0A0L0FBW7"/>
<dbReference type="RefSeq" id="XP_014148164.1">
    <property type="nucleotide sequence ID" value="XM_014292689.1"/>
</dbReference>
<organism evidence="2 3">
    <name type="scientific">Sphaeroforma arctica JP610</name>
    <dbReference type="NCBI Taxonomy" id="667725"/>
    <lineage>
        <taxon>Eukaryota</taxon>
        <taxon>Ichthyosporea</taxon>
        <taxon>Ichthyophonida</taxon>
        <taxon>Sphaeroforma</taxon>
    </lineage>
</organism>
<dbReference type="GO" id="GO:0008237">
    <property type="term" value="F:metallopeptidase activity"/>
    <property type="evidence" value="ECO:0007669"/>
    <property type="project" value="InterPro"/>
</dbReference>
<dbReference type="InterPro" id="IPR037518">
    <property type="entry name" value="MPN"/>
</dbReference>
<dbReference type="eggNOG" id="KOG1556">
    <property type="taxonomic scope" value="Eukaryota"/>
</dbReference>
<evidence type="ECO:0000313" key="2">
    <source>
        <dbReference type="EMBL" id="KNC74262.1"/>
    </source>
</evidence>
<dbReference type="OrthoDB" id="10256771at2759"/>
<dbReference type="AlphaFoldDB" id="A0A0L0FBW7"/>
<evidence type="ECO:0000313" key="3">
    <source>
        <dbReference type="Proteomes" id="UP000054560"/>
    </source>
</evidence>
<protein>
    <recommendedName>
        <fullName evidence="1">MPN domain-containing protein</fullName>
    </recommendedName>
</protein>
<dbReference type="PROSITE" id="PS50249">
    <property type="entry name" value="MPN"/>
    <property type="match status" value="1"/>
</dbReference>
<dbReference type="GO" id="GO:0043161">
    <property type="term" value="P:proteasome-mediated ubiquitin-dependent protein catabolic process"/>
    <property type="evidence" value="ECO:0007669"/>
    <property type="project" value="TreeGrafter"/>
</dbReference>
<gene>
    <name evidence="2" type="ORF">SARC_13186</name>
</gene>
<dbReference type="EMBL" id="KQ244586">
    <property type="protein sequence ID" value="KNC74262.1"/>
    <property type="molecule type" value="Genomic_DNA"/>
</dbReference>
<dbReference type="GO" id="GO:0000502">
    <property type="term" value="C:proteasome complex"/>
    <property type="evidence" value="ECO:0007669"/>
    <property type="project" value="TreeGrafter"/>
</dbReference>